<organism evidence="3 4">
    <name type="scientific">Microbulbifer echini</name>
    <dbReference type="NCBI Taxonomy" id="1529067"/>
    <lineage>
        <taxon>Bacteria</taxon>
        <taxon>Pseudomonadati</taxon>
        <taxon>Pseudomonadota</taxon>
        <taxon>Gammaproteobacteria</taxon>
        <taxon>Cellvibrionales</taxon>
        <taxon>Microbulbiferaceae</taxon>
        <taxon>Microbulbifer</taxon>
    </lineage>
</organism>
<gene>
    <name evidence="3" type="ORF">ACCI51_01685</name>
</gene>
<evidence type="ECO:0000256" key="1">
    <source>
        <dbReference type="SAM" id="SignalP"/>
    </source>
</evidence>
<dbReference type="PANTHER" id="PTHR15032:SF4">
    <property type="entry name" value="N-ACYL-PHOSPHATIDYLETHANOLAMINE-HYDROLYZING PHOSPHOLIPASE D"/>
    <property type="match status" value="1"/>
</dbReference>
<dbReference type="EMBL" id="JBGMEL010000001">
    <property type="protein sequence ID" value="MFA0789237.1"/>
    <property type="molecule type" value="Genomic_DNA"/>
</dbReference>
<sequence length="360" mass="40247">MKKRWYLFVGVIVMSIGFFNSCATQSEKFQNTEIDYKAGMGKVVEMLNAYIRTERAAPVPKVPIPLQSITGKVLADNEGRPTVYRLGHSSVLIHLDGDYVLTDPVFSERASPFQWMGPKRFHPLPLSLQDLPALKAVIISHDHYDHLDKASVRTLDEKVERFIVPTGVGRHLQSWGVDAGKITELAWWQSFSLGSLQFTATPAQHFSGRGLADRDKTLWASWVIGGRDARIFFSGDSGYFGGFREIGERYGPFDLTLIETGAYNDLWSEIHMQPEESVQAHLDLRGRAIIPIHNSTFDLALHDWFEPLERVQAAAESQGVTLLTPIVGAPVNVVTPLATRTWWREMVTGDSGELAVEPSL</sequence>
<dbReference type="Proteomes" id="UP001569414">
    <property type="component" value="Unassembled WGS sequence"/>
</dbReference>
<feature type="signal peptide" evidence="1">
    <location>
        <begin position="1"/>
        <end position="23"/>
    </location>
</feature>
<evidence type="ECO:0000259" key="2">
    <source>
        <dbReference type="Pfam" id="PF12706"/>
    </source>
</evidence>
<evidence type="ECO:0000313" key="4">
    <source>
        <dbReference type="Proteomes" id="UP001569414"/>
    </source>
</evidence>
<comment type="caution">
    <text evidence="3">The sequence shown here is derived from an EMBL/GenBank/DDBJ whole genome shotgun (WGS) entry which is preliminary data.</text>
</comment>
<protein>
    <submittedName>
        <fullName evidence="3">MBL fold metallo-hydrolase</fullName>
    </submittedName>
</protein>
<feature type="chain" id="PRO_5046711682" evidence="1">
    <location>
        <begin position="24"/>
        <end position="360"/>
    </location>
</feature>
<dbReference type="SUPFAM" id="SSF56281">
    <property type="entry name" value="Metallo-hydrolase/oxidoreductase"/>
    <property type="match status" value="1"/>
</dbReference>
<keyword evidence="1" id="KW-0732">Signal</keyword>
<dbReference type="InterPro" id="IPR036866">
    <property type="entry name" value="RibonucZ/Hydroxyglut_hydro"/>
</dbReference>
<keyword evidence="4" id="KW-1185">Reference proteome</keyword>
<dbReference type="InterPro" id="IPR001279">
    <property type="entry name" value="Metallo-B-lactamas"/>
</dbReference>
<accession>A0ABV4NI62</accession>
<name>A0ABV4NI62_9GAMM</name>
<reference evidence="3 4" key="1">
    <citation type="submission" date="2024-08" db="EMBL/GenBank/DDBJ databases">
        <authorList>
            <person name="Ishaq N."/>
        </authorList>
    </citation>
    <scope>NUCLEOTIDE SEQUENCE [LARGE SCALE GENOMIC DNA]</scope>
    <source>
        <strain evidence="3 4">JCM 30400</strain>
    </source>
</reference>
<dbReference type="Pfam" id="PF12706">
    <property type="entry name" value="Lactamase_B_2"/>
    <property type="match status" value="1"/>
</dbReference>
<dbReference type="RefSeq" id="WP_371842370.1">
    <property type="nucleotide sequence ID" value="NZ_JBGMEL010000001.1"/>
</dbReference>
<proteinExistence type="predicted"/>
<feature type="domain" description="Metallo-beta-lactamase" evidence="2">
    <location>
        <begin position="100"/>
        <end position="293"/>
    </location>
</feature>
<dbReference type="Gene3D" id="3.60.15.10">
    <property type="entry name" value="Ribonuclease Z/Hydroxyacylglutathione hydrolase-like"/>
    <property type="match status" value="1"/>
</dbReference>
<evidence type="ECO:0000313" key="3">
    <source>
        <dbReference type="EMBL" id="MFA0789237.1"/>
    </source>
</evidence>
<dbReference type="PANTHER" id="PTHR15032">
    <property type="entry name" value="N-ACYL-PHOSPHATIDYLETHANOLAMINE-HYDROLYZING PHOSPHOLIPASE D"/>
    <property type="match status" value="1"/>
</dbReference>